<dbReference type="EMBL" id="CP104697">
    <property type="protein sequence ID" value="UXI82587.1"/>
    <property type="molecule type" value="Genomic_DNA"/>
</dbReference>
<dbReference type="PANTHER" id="PTHR46696">
    <property type="entry name" value="P450, PUTATIVE (EUROFUNG)-RELATED"/>
    <property type="match status" value="1"/>
</dbReference>
<keyword evidence="2" id="KW-0560">Oxidoreductase</keyword>
<dbReference type="PANTHER" id="PTHR46696:SF1">
    <property type="entry name" value="CYTOCHROME P450 YJIB-RELATED"/>
    <property type="match status" value="1"/>
</dbReference>
<gene>
    <name evidence="3" type="ORF">N6Q81_33290</name>
</gene>
<proteinExistence type="inferred from homology"/>
<reference evidence="3" key="1">
    <citation type="submission" date="2022-09" db="EMBL/GenBank/DDBJ databases">
        <title>Streptomyces vinaceusdrappus strain AC-40.</title>
        <authorList>
            <person name="Sedeek A.M."/>
            <person name="Salah I."/>
            <person name="Kamel H.L."/>
            <person name="Soltan M.A."/>
            <person name="Elsayed T.R."/>
        </authorList>
    </citation>
    <scope>NUCLEOTIDE SEQUENCE</scope>
    <source>
        <strain evidence="3">AC-40</strain>
    </source>
</reference>
<dbReference type="InterPro" id="IPR002397">
    <property type="entry name" value="Cyt_P450_B"/>
</dbReference>
<dbReference type="InterPro" id="IPR036396">
    <property type="entry name" value="Cyt_P450_sf"/>
</dbReference>
<evidence type="ECO:0000256" key="2">
    <source>
        <dbReference type="RuleBase" id="RU000461"/>
    </source>
</evidence>
<evidence type="ECO:0000313" key="4">
    <source>
        <dbReference type="Proteomes" id="UP001064390"/>
    </source>
</evidence>
<keyword evidence="2" id="KW-0349">Heme</keyword>
<sequence>TGATAPRDFPIRRGCPFTAPEEYAAMRTDDPVARVTLPTGREAWAVTRYDDVRELLSDPRVSADIRRPNFPALGEGEQEAGARFRPFIRTDAPEHTRYRRMLLPAFTVRRVRAMRPAVQARVDEILDGMLEAGGPVDLVSAYANAVSTSLICELLGIPRHNLEFFRDVTRISGSRTSTAEQVAEALGSLFGLLAELIAERREEPRDDLISKLVTDHLIPGHVTTDQLLSTLGITINAGRETTTSMIALSTLLLLDRPELLEELRRDPSLMPAAVDELLRVLSVADSIPLRVAAEDIELSGRTVPADDGVIALLAGANHDPEQFDDPGKVDFHRTDNHHVAFGYGVHQCVGQHLARLELEVALDTLVRRVPTLRLAGDRDQVVVKDDSATFGLEELMVTW</sequence>
<dbReference type="PROSITE" id="PS00086">
    <property type="entry name" value="CYTOCHROME_P450"/>
    <property type="match status" value="1"/>
</dbReference>
<keyword evidence="2" id="KW-0503">Monooxygenase</keyword>
<dbReference type="PRINTS" id="PR00385">
    <property type="entry name" value="P450"/>
</dbReference>
<protein>
    <submittedName>
        <fullName evidence="3">Cytochrome P450</fullName>
    </submittedName>
</protein>
<dbReference type="CDD" id="cd11030">
    <property type="entry name" value="CYP105-like"/>
    <property type="match status" value="1"/>
</dbReference>
<feature type="non-terminal residue" evidence="3">
    <location>
        <position position="1"/>
    </location>
</feature>
<dbReference type="PRINTS" id="PR00359">
    <property type="entry name" value="BP450"/>
</dbReference>
<dbReference type="SUPFAM" id="SSF48264">
    <property type="entry name" value="Cytochrome P450"/>
    <property type="match status" value="1"/>
</dbReference>
<dbReference type="InterPro" id="IPR001128">
    <property type="entry name" value="Cyt_P450"/>
</dbReference>
<name>A0ABY6C3L1_9ACTN</name>
<keyword evidence="4" id="KW-1185">Reference proteome</keyword>
<dbReference type="InterPro" id="IPR017972">
    <property type="entry name" value="Cyt_P450_CS"/>
</dbReference>
<dbReference type="Proteomes" id="UP001064390">
    <property type="component" value="Chromosome"/>
</dbReference>
<dbReference type="Pfam" id="PF00067">
    <property type="entry name" value="p450"/>
    <property type="match status" value="1"/>
</dbReference>
<evidence type="ECO:0000256" key="1">
    <source>
        <dbReference type="ARBA" id="ARBA00010617"/>
    </source>
</evidence>
<accession>A0ABY6C3L1</accession>
<dbReference type="RefSeq" id="WP_261700297.1">
    <property type="nucleotide sequence ID" value="NZ_CP104697.1"/>
</dbReference>
<evidence type="ECO:0000313" key="3">
    <source>
        <dbReference type="EMBL" id="UXI82587.1"/>
    </source>
</evidence>
<keyword evidence="2" id="KW-0408">Iron</keyword>
<dbReference type="Gene3D" id="1.10.630.10">
    <property type="entry name" value="Cytochrome P450"/>
    <property type="match status" value="1"/>
</dbReference>
<keyword evidence="2" id="KW-0479">Metal-binding</keyword>
<organism evidence="3 4">
    <name type="scientific">Streptomyces vinaceusdrappus</name>
    <dbReference type="NCBI Taxonomy" id="67376"/>
    <lineage>
        <taxon>Bacteria</taxon>
        <taxon>Bacillati</taxon>
        <taxon>Actinomycetota</taxon>
        <taxon>Actinomycetes</taxon>
        <taxon>Kitasatosporales</taxon>
        <taxon>Streptomycetaceae</taxon>
        <taxon>Streptomyces</taxon>
        <taxon>Streptomyces rochei group</taxon>
    </lineage>
</organism>
<comment type="similarity">
    <text evidence="1 2">Belongs to the cytochrome P450 family.</text>
</comment>